<proteinExistence type="predicted"/>
<dbReference type="AlphaFoldDB" id="B8ICL3"/>
<dbReference type="HOGENOM" id="CLU_023068_1_0_5"/>
<evidence type="ECO:0000313" key="2">
    <source>
        <dbReference type="Proteomes" id="UP000008207"/>
    </source>
</evidence>
<dbReference type="KEGG" id="mno:Mnod_2454"/>
<keyword evidence="2" id="KW-1185">Reference proteome</keyword>
<accession>B8ICL3</accession>
<name>B8ICL3_METNO</name>
<sequence>MAASQVAFNQVPGDIRVPIFAAEINAGPPTARGPSQQYVLGRSLTGSASQPLTPVNIGSTDPNALCGVGSIGAEMIAYARAMNPLGEMWYVDVGDPSGGQKAAGAITINGTATAAGALVRYIGGERYQVGVGVNDTKTTIAAALAAKINAGYVKFGRRLGAPVVATIDGTDTGKIILTARHTGAEANDLRIEAGLDGDEVDPAGLTVTITAMTGGSGLPDMASVLACLGNRPADFITTPYSSVSDLNAAGDFLSDTGTGRAAPLVGLDGHYITVKNGTLSTLTAFGVTRNDRHATVLGINQVPTAPWCIAGALGGAIAFYKNLGRELKTAIEIARPMQTIVLVGVRPPKDPAAVFGIADRDSLYRNGISALVFTASGDAALDRVVTTYRTNAAGLPDTTFLDIEKVMISVYVKRHMKAKLLGTYPRHVLREDNPNSIQGVATPPQLRATVIHGYVELSNIAGVVRQPDLFAANLVVDPDYDNDRVNFYLPASAAAALRVFAVNETIFTNLTAANASGL</sequence>
<dbReference type="Proteomes" id="UP000008207">
    <property type="component" value="Chromosome"/>
</dbReference>
<organism evidence="1 2">
    <name type="scientific">Methylobacterium nodulans (strain LMG 21967 / CNCM I-2342 / ORS 2060)</name>
    <dbReference type="NCBI Taxonomy" id="460265"/>
    <lineage>
        <taxon>Bacteria</taxon>
        <taxon>Pseudomonadati</taxon>
        <taxon>Pseudomonadota</taxon>
        <taxon>Alphaproteobacteria</taxon>
        <taxon>Hyphomicrobiales</taxon>
        <taxon>Methylobacteriaceae</taxon>
        <taxon>Methylobacterium</taxon>
    </lineage>
</organism>
<dbReference type="STRING" id="460265.Mnod_2454"/>
<dbReference type="eggNOG" id="COG4386">
    <property type="taxonomic scope" value="Bacteria"/>
</dbReference>
<dbReference type="OrthoDB" id="5442644at2"/>
<gene>
    <name evidence="1" type="ordered locus">Mnod_2454</name>
</gene>
<dbReference type="EMBL" id="CP001349">
    <property type="protein sequence ID" value="ACL57424.1"/>
    <property type="molecule type" value="Genomic_DNA"/>
</dbReference>
<reference evidence="1 2" key="1">
    <citation type="submission" date="2009-01" db="EMBL/GenBank/DDBJ databases">
        <title>Complete sequence of chromosome of Methylobacterium nodulans ORS 2060.</title>
        <authorList>
            <consortium name="US DOE Joint Genome Institute"/>
            <person name="Lucas S."/>
            <person name="Copeland A."/>
            <person name="Lapidus A."/>
            <person name="Glavina del Rio T."/>
            <person name="Dalin E."/>
            <person name="Tice H."/>
            <person name="Bruce D."/>
            <person name="Goodwin L."/>
            <person name="Pitluck S."/>
            <person name="Sims D."/>
            <person name="Brettin T."/>
            <person name="Detter J.C."/>
            <person name="Han C."/>
            <person name="Larimer F."/>
            <person name="Land M."/>
            <person name="Hauser L."/>
            <person name="Kyrpides N."/>
            <person name="Ivanova N."/>
            <person name="Marx C.J."/>
            <person name="Richardson P."/>
        </authorList>
    </citation>
    <scope>NUCLEOTIDE SEQUENCE [LARGE SCALE GENOMIC DNA]</scope>
    <source>
        <strain evidence="2">LMG 21967 / CNCM I-2342 / ORS 2060</strain>
    </source>
</reference>
<evidence type="ECO:0000313" key="1">
    <source>
        <dbReference type="EMBL" id="ACL57424.1"/>
    </source>
</evidence>
<protein>
    <submittedName>
        <fullName evidence="1">Mu tail sheath family protein</fullName>
    </submittedName>
</protein>